<proteinExistence type="predicted"/>
<feature type="compositionally biased region" description="Low complexity" evidence="2">
    <location>
        <begin position="580"/>
        <end position="591"/>
    </location>
</feature>
<name>F2UF18_SALR5</name>
<evidence type="ECO:0000313" key="3">
    <source>
        <dbReference type="EMBL" id="EGD75218.1"/>
    </source>
</evidence>
<feature type="compositionally biased region" description="Basic and acidic residues" evidence="2">
    <location>
        <begin position="199"/>
        <end position="226"/>
    </location>
</feature>
<feature type="region of interest" description="Disordered" evidence="2">
    <location>
        <begin position="1"/>
        <end position="32"/>
    </location>
</feature>
<dbReference type="InterPro" id="IPR051655">
    <property type="entry name" value="FAM161"/>
</dbReference>
<organism evidence="4">
    <name type="scientific">Salpingoeca rosetta (strain ATCC 50818 / BSB-021)</name>
    <dbReference type="NCBI Taxonomy" id="946362"/>
    <lineage>
        <taxon>Eukaryota</taxon>
        <taxon>Choanoflagellata</taxon>
        <taxon>Craspedida</taxon>
        <taxon>Salpingoecidae</taxon>
        <taxon>Salpingoeca</taxon>
    </lineage>
</organism>
<dbReference type="InParanoid" id="F2UF18"/>
<accession>F2UF18</accession>
<feature type="compositionally biased region" description="Low complexity" evidence="2">
    <location>
        <begin position="273"/>
        <end position="288"/>
    </location>
</feature>
<reference evidence="3" key="1">
    <citation type="submission" date="2009-08" db="EMBL/GenBank/DDBJ databases">
        <title>Annotation of Salpingoeca rosetta.</title>
        <authorList>
            <consortium name="The Broad Institute Genome Sequencing Platform"/>
            <person name="Russ C."/>
            <person name="Cuomo C."/>
            <person name="Burger G."/>
            <person name="Gray M.W."/>
            <person name="Holland P.W.H."/>
            <person name="King N."/>
            <person name="Lang F.B.F."/>
            <person name="Roger A.J."/>
            <person name="Ruiz-Trillo I."/>
            <person name="Young S.K."/>
            <person name="Zeng Q."/>
            <person name="Gargeya S."/>
            <person name="Alvarado L."/>
            <person name="Berlin A."/>
            <person name="Chapman S.B."/>
            <person name="Chen Z."/>
            <person name="Freedman E."/>
            <person name="Gellesch M."/>
            <person name="Goldberg J."/>
            <person name="Griggs A."/>
            <person name="Gujja S."/>
            <person name="Heilman E."/>
            <person name="Heiman D."/>
            <person name="Howarth C."/>
            <person name="Mehta T."/>
            <person name="Neiman D."/>
            <person name="Pearson M."/>
            <person name="Roberts A."/>
            <person name="Saif S."/>
            <person name="Shea T."/>
            <person name="Shenoy N."/>
            <person name="Sisk P."/>
            <person name="Stolte C."/>
            <person name="Sykes S."/>
            <person name="White J."/>
            <person name="Yandava C."/>
            <person name="Haas B."/>
            <person name="Nusbaum C."/>
            <person name="Birren B."/>
        </authorList>
    </citation>
    <scope>NUCLEOTIDE SEQUENCE [LARGE SCALE GENOMIC DNA]</scope>
    <source>
        <strain evidence="3">ATCC 50818</strain>
    </source>
</reference>
<protein>
    <submittedName>
        <fullName evidence="3">Uncharacterized protein</fullName>
    </submittedName>
</protein>
<sequence length="932" mass="103934">MRSFEHHHQHAAHGSTDSNGSNGSGGARGEEAAAYLQQLEALRKSRAATLELMGSLYDRQEQRLGRGPLRVEDLQPAVNMYAAAAQLPATRGPTLQIVPEAHQSRPATTYAMQQPPRQPQPVTDEEVLRARAQHRISTMWHGFSASSSSDEHDECATDDDDAYGDSEDAASLTDTNEEERTPPGPPRVAFVQVNRRTRGAVEYEQEKKKQEEATQAELRKVPRARDPPGTIHQPLYQHMQQEWMAKKQQFMQSRDALRREQEQRRQQQERCGDAVGVNDDGDSGDSSATQRQGGGRSASRLRHKRCMGDGDNDGDGGRVRRQFKARPVPLHVLDPDRTQQLEERHLYRKLRMRILAEEKLATVAAPGAMEYRILEFTEKKKAERHADEKKKKQNAQRKARQGDGGITRPRPFNLSAPKDKTEEINRIKQEMEEDKERKREQRWPFAHSTPKKQLPYDVDRKAYLAVGRGLRTPAVRQTRAAKLRTEHTARQLEEREHAALVAEETALTRQHGASPRVREQVRTQVQRNDRGPIIHARRRMNTLVFRKTQDVLADAYREHIDSIDRRVAQQPTLMERVASTATANTNTTTRGNRGHRHRYPRDGGCGDDDALPPRVPFAPSEKRAFPGVRVREDHFAAALESSASSFSSFSSSESSWRSPAPSVSSASSTSMLSATGTTAAATHARTRTHARGESLSTTSSSSSSSVSTLARPLSALRLAAGGNGGYGYDDEYGDDDRSVDVEVQVELPSRKEKEEEKAGEPRVRPPVYTRQVDGETQQRQQRTQQRQQQPRPTRRALEFGPGDDGVVVTADVDGGKQKKQQQQQAHAYSRPRARIGRGYSDRSSILTDREFVVEGQGPPCDEGDCGGDRDGSGRWMMDAHTQHQHEDERVGASSHAHGAAVVSAAIGGDGVGWAPSRQRTGRQLLVQAAREP</sequence>
<evidence type="ECO:0000256" key="2">
    <source>
        <dbReference type="SAM" id="MobiDB-lite"/>
    </source>
</evidence>
<gene>
    <name evidence="3" type="ORF">PTSG_06872</name>
</gene>
<feature type="region of interest" description="Disordered" evidence="2">
    <location>
        <begin position="247"/>
        <end position="319"/>
    </location>
</feature>
<dbReference type="KEGG" id="sre:PTSG_06872"/>
<dbReference type="GO" id="GO:0005929">
    <property type="term" value="C:cilium"/>
    <property type="evidence" value="ECO:0007669"/>
    <property type="project" value="TreeGrafter"/>
</dbReference>
<feature type="region of interest" description="Disordered" evidence="2">
    <location>
        <begin position="142"/>
        <end position="232"/>
    </location>
</feature>
<dbReference type="GeneID" id="16072830"/>
<feature type="region of interest" description="Disordered" evidence="2">
    <location>
        <begin position="647"/>
        <end position="708"/>
    </location>
</feature>
<feature type="region of interest" description="Disordered" evidence="2">
    <location>
        <begin position="721"/>
        <end position="875"/>
    </location>
</feature>
<feature type="region of interest" description="Disordered" evidence="2">
    <location>
        <begin position="578"/>
        <end position="611"/>
    </location>
</feature>
<dbReference type="EMBL" id="GL832971">
    <property type="protein sequence ID" value="EGD75218.1"/>
    <property type="molecule type" value="Genomic_DNA"/>
</dbReference>
<feature type="compositionally biased region" description="Basic and acidic residues" evidence="2">
    <location>
        <begin position="417"/>
        <end position="442"/>
    </location>
</feature>
<feature type="compositionally biased region" description="Acidic residues" evidence="2">
    <location>
        <begin position="151"/>
        <end position="168"/>
    </location>
</feature>
<dbReference type="PANTHER" id="PTHR21501">
    <property type="entry name" value="PROTEIN FAM-161"/>
    <property type="match status" value="1"/>
</dbReference>
<evidence type="ECO:0000256" key="1">
    <source>
        <dbReference type="ARBA" id="ARBA00023054"/>
    </source>
</evidence>
<feature type="compositionally biased region" description="Low complexity" evidence="2">
    <location>
        <begin position="647"/>
        <end position="683"/>
    </location>
</feature>
<dbReference type="RefSeq" id="XP_004992271.1">
    <property type="nucleotide sequence ID" value="XM_004992214.1"/>
</dbReference>
<dbReference type="Proteomes" id="UP000007799">
    <property type="component" value="Unassembled WGS sequence"/>
</dbReference>
<feature type="compositionally biased region" description="Basic and acidic residues" evidence="2">
    <location>
        <begin position="255"/>
        <end position="272"/>
    </location>
</feature>
<feature type="compositionally biased region" description="Basic and acidic residues" evidence="2">
    <location>
        <begin position="748"/>
        <end position="763"/>
    </location>
</feature>
<feature type="compositionally biased region" description="Low complexity" evidence="2">
    <location>
        <begin position="694"/>
        <end position="708"/>
    </location>
</feature>
<dbReference type="AlphaFoldDB" id="F2UF18"/>
<keyword evidence="4" id="KW-1185">Reference proteome</keyword>
<dbReference type="GO" id="GO:0005856">
    <property type="term" value="C:cytoskeleton"/>
    <property type="evidence" value="ECO:0007669"/>
    <property type="project" value="UniProtKB-ARBA"/>
</dbReference>
<dbReference type="OrthoDB" id="2150121at2759"/>
<feature type="compositionally biased region" description="Low complexity" evidence="2">
    <location>
        <begin position="777"/>
        <end position="791"/>
    </location>
</feature>
<feature type="compositionally biased region" description="Basic and acidic residues" evidence="2">
    <location>
        <begin position="380"/>
        <end position="390"/>
    </location>
</feature>
<dbReference type="GO" id="GO:0044782">
    <property type="term" value="P:cilium organization"/>
    <property type="evidence" value="ECO:0007669"/>
    <property type="project" value="TreeGrafter"/>
</dbReference>
<evidence type="ECO:0000313" key="4">
    <source>
        <dbReference type="Proteomes" id="UP000007799"/>
    </source>
</evidence>
<feature type="region of interest" description="Disordered" evidence="2">
    <location>
        <begin position="380"/>
        <end position="452"/>
    </location>
</feature>
<keyword evidence="1" id="KW-0175">Coiled coil</keyword>
<dbReference type="PANTHER" id="PTHR21501:SF1">
    <property type="entry name" value="PROTEIN FAM-161"/>
    <property type="match status" value="1"/>
</dbReference>
<dbReference type="STRING" id="946362.F2UF18"/>